<organism evidence="1 2">
    <name type="scientific">Marinifilum caeruleilacunae</name>
    <dbReference type="NCBI Taxonomy" id="2499076"/>
    <lineage>
        <taxon>Bacteria</taxon>
        <taxon>Pseudomonadati</taxon>
        <taxon>Bacteroidota</taxon>
        <taxon>Bacteroidia</taxon>
        <taxon>Marinilabiliales</taxon>
        <taxon>Marinifilaceae</taxon>
    </lineage>
</organism>
<gene>
    <name evidence="1" type="ORF">ELS83_16835</name>
</gene>
<dbReference type="RefSeq" id="WP_171596734.1">
    <property type="nucleotide sequence ID" value="NZ_RZNH01000034.1"/>
</dbReference>
<protein>
    <submittedName>
        <fullName evidence="1">Uncharacterized protein</fullName>
    </submittedName>
</protein>
<dbReference type="InterPro" id="IPR054687">
    <property type="entry name" value="Two-CW_dom"/>
</dbReference>
<name>A0ABX1WZY4_9BACT</name>
<evidence type="ECO:0000313" key="1">
    <source>
        <dbReference type="EMBL" id="NOU61471.1"/>
    </source>
</evidence>
<evidence type="ECO:0000313" key="2">
    <source>
        <dbReference type="Proteomes" id="UP000732105"/>
    </source>
</evidence>
<proteinExistence type="predicted"/>
<keyword evidence="2" id="KW-1185">Reference proteome</keyword>
<dbReference type="EMBL" id="RZNH01000034">
    <property type="protein sequence ID" value="NOU61471.1"/>
    <property type="molecule type" value="Genomic_DNA"/>
</dbReference>
<reference evidence="1 2" key="1">
    <citation type="submission" date="2018-12" db="EMBL/GenBank/DDBJ databases">
        <title>Marinifilum JC070 sp. nov., a marine bacterium isolated from Yongle Blue Hole in the South China Sea.</title>
        <authorList>
            <person name="Fu T."/>
        </authorList>
    </citation>
    <scope>NUCLEOTIDE SEQUENCE [LARGE SCALE GENOMIC DNA]</scope>
    <source>
        <strain evidence="1 2">JC070</strain>
    </source>
</reference>
<sequence length="99" mass="10880">MSKLNCWEYFKCGREIGGENTQELGVCPASTSAANTGINNGVRAGRSCWTVEGTLCNKSIQGEIEEKLLGCINCSFFKLVDDEEGRAFVLLDEAIVRKR</sequence>
<comment type="caution">
    <text evidence="1">The sequence shown here is derived from an EMBL/GenBank/DDBJ whole genome shotgun (WGS) entry which is preliminary data.</text>
</comment>
<dbReference type="NCBIfam" id="NF045718">
    <property type="entry name" value="two_CW_domain"/>
    <property type="match status" value="1"/>
</dbReference>
<accession>A0ABX1WZY4</accession>
<dbReference type="Proteomes" id="UP000732105">
    <property type="component" value="Unassembled WGS sequence"/>
</dbReference>